<dbReference type="Proteomes" id="UP000765509">
    <property type="component" value="Unassembled WGS sequence"/>
</dbReference>
<keyword evidence="5" id="KW-1185">Reference proteome</keyword>
<dbReference type="PRINTS" id="PR00625">
    <property type="entry name" value="JDOMAIN"/>
</dbReference>
<accession>A0A9Q3EN14</accession>
<dbReference type="PANTHER" id="PTHR44924:SF1">
    <property type="entry name" value="DNAJ SUBFAMILY A MEMBER 2"/>
    <property type="match status" value="1"/>
</dbReference>
<dbReference type="PROSITE" id="PS00636">
    <property type="entry name" value="DNAJ_1"/>
    <property type="match status" value="1"/>
</dbReference>
<evidence type="ECO:0000313" key="5">
    <source>
        <dbReference type="Proteomes" id="UP000765509"/>
    </source>
</evidence>
<dbReference type="InterPro" id="IPR036869">
    <property type="entry name" value="J_dom_sf"/>
</dbReference>
<feature type="compositionally biased region" description="Basic and acidic residues" evidence="1">
    <location>
        <begin position="297"/>
        <end position="315"/>
    </location>
</feature>
<dbReference type="SMART" id="SM00271">
    <property type="entry name" value="DnaJ"/>
    <property type="match status" value="1"/>
</dbReference>
<dbReference type="AlphaFoldDB" id="A0A9Q3EN14"/>
<feature type="domain" description="J" evidence="3">
    <location>
        <begin position="154"/>
        <end position="219"/>
    </location>
</feature>
<keyword evidence="2" id="KW-0732">Signal</keyword>
<dbReference type="InterPro" id="IPR026894">
    <property type="entry name" value="DnaJ_X"/>
</dbReference>
<evidence type="ECO:0000256" key="1">
    <source>
        <dbReference type="SAM" id="MobiDB-lite"/>
    </source>
</evidence>
<dbReference type="InterPro" id="IPR018253">
    <property type="entry name" value="DnaJ_domain_CS"/>
</dbReference>
<evidence type="ECO:0000313" key="4">
    <source>
        <dbReference type="EMBL" id="MBW0524189.1"/>
    </source>
</evidence>
<dbReference type="Pfam" id="PF00226">
    <property type="entry name" value="DnaJ"/>
    <property type="match status" value="1"/>
</dbReference>
<dbReference type="InterPro" id="IPR001623">
    <property type="entry name" value="DnaJ_domain"/>
</dbReference>
<evidence type="ECO:0000256" key="2">
    <source>
        <dbReference type="SAM" id="SignalP"/>
    </source>
</evidence>
<dbReference type="EMBL" id="AVOT02030866">
    <property type="protein sequence ID" value="MBW0524189.1"/>
    <property type="molecule type" value="Genomic_DNA"/>
</dbReference>
<name>A0A9Q3EN14_9BASI</name>
<feature type="chain" id="PRO_5040321000" description="J domain-containing protein" evidence="2">
    <location>
        <begin position="19"/>
        <end position="548"/>
    </location>
</feature>
<sequence length="548" mass="60227">MALGWIISVLLGLPSAWLRHPHPAHQAIDQPTHQHHSGPPSVKHRTISLPSLVDIAWDLSSSCSQWLRQCCLPVFGNHMVMPVTCTHCQAQLEYLKPKSTGSSTEPYVINCQACSKNFPVSSTSSGMSDSAKPTAKKSAAGRRIGTDERPLETEYYDILGVKPKATTNEIKSAYRRMALKMHPDKNPNDPVAEEKFKTLAIAYNTLTDPQLRKKYNEFGKQQESETGFVDPEAVFSTLFGGEKFQDIIGTISLGQEMKSALQKESETDEDEPNDQLVSTSNPPPPKTTSKSPLTVEQKAKRDAAAKAEAQERKKVRDARVAKLTQALLQKLYLYTEQAETEYDQPVMNSVKMIWEVERDSLCDENFGPELLRTVGSAYTAKAKRCLTATASGAWGSVALVGGWYHSAKSTAHVFSETVGAVRAAYDVKAVFDEISKAEAEGGPGMTEERKKELEEKAARKGLRALFMGAKLEVESVIREVCDKILEEPGVSRDKIRKRAVALEILGSVYESAQNKNGEDTLAELETGYVKVDTSKKAAKADSASPSNK</sequence>
<comment type="caution">
    <text evidence="4">The sequence shown here is derived from an EMBL/GenBank/DDBJ whole genome shotgun (WGS) entry which is preliminary data.</text>
</comment>
<reference evidence="4" key="1">
    <citation type="submission" date="2021-03" db="EMBL/GenBank/DDBJ databases">
        <title>Draft genome sequence of rust myrtle Austropuccinia psidii MF-1, a brazilian biotype.</title>
        <authorList>
            <person name="Quecine M.C."/>
            <person name="Pachon D.M.R."/>
            <person name="Bonatelli M.L."/>
            <person name="Correr F.H."/>
            <person name="Franceschini L.M."/>
            <person name="Leite T.F."/>
            <person name="Margarido G.R.A."/>
            <person name="Almeida C.A."/>
            <person name="Ferrarezi J.A."/>
            <person name="Labate C.A."/>
        </authorList>
    </citation>
    <scope>NUCLEOTIDE SEQUENCE</scope>
    <source>
        <strain evidence="4">MF-1</strain>
    </source>
</reference>
<dbReference type="CDD" id="cd06257">
    <property type="entry name" value="DnaJ"/>
    <property type="match status" value="1"/>
</dbReference>
<gene>
    <name evidence="4" type="ORF">O181_063904</name>
</gene>
<protein>
    <recommendedName>
        <fullName evidence="3">J domain-containing protein</fullName>
    </recommendedName>
</protein>
<dbReference type="PROSITE" id="PS50076">
    <property type="entry name" value="DNAJ_2"/>
    <property type="match status" value="1"/>
</dbReference>
<dbReference type="Pfam" id="PF14308">
    <property type="entry name" value="DnaJ-X"/>
    <property type="match status" value="1"/>
</dbReference>
<feature type="signal peptide" evidence="2">
    <location>
        <begin position="1"/>
        <end position="18"/>
    </location>
</feature>
<organism evidence="4 5">
    <name type="scientific">Austropuccinia psidii MF-1</name>
    <dbReference type="NCBI Taxonomy" id="1389203"/>
    <lineage>
        <taxon>Eukaryota</taxon>
        <taxon>Fungi</taxon>
        <taxon>Dikarya</taxon>
        <taxon>Basidiomycota</taxon>
        <taxon>Pucciniomycotina</taxon>
        <taxon>Pucciniomycetes</taxon>
        <taxon>Pucciniales</taxon>
        <taxon>Sphaerophragmiaceae</taxon>
        <taxon>Austropuccinia</taxon>
    </lineage>
</organism>
<evidence type="ECO:0000259" key="3">
    <source>
        <dbReference type="PROSITE" id="PS50076"/>
    </source>
</evidence>
<feature type="region of interest" description="Disordered" evidence="1">
    <location>
        <begin position="258"/>
        <end position="315"/>
    </location>
</feature>
<dbReference type="Gene3D" id="1.10.287.110">
    <property type="entry name" value="DnaJ domain"/>
    <property type="match status" value="1"/>
</dbReference>
<dbReference type="OrthoDB" id="552049at2759"/>
<feature type="compositionally biased region" description="Low complexity" evidence="1">
    <location>
        <begin position="287"/>
        <end position="296"/>
    </location>
</feature>
<dbReference type="SUPFAM" id="SSF46565">
    <property type="entry name" value="Chaperone J-domain"/>
    <property type="match status" value="1"/>
</dbReference>
<dbReference type="PANTHER" id="PTHR44924">
    <property type="entry name" value="DNAJ SUBFAMILY A MEMBER 2"/>
    <property type="match status" value="1"/>
</dbReference>
<feature type="region of interest" description="Disordered" evidence="1">
    <location>
        <begin position="120"/>
        <end position="143"/>
    </location>
</feature>
<proteinExistence type="predicted"/>